<evidence type="ECO:0000256" key="4">
    <source>
        <dbReference type="SAM" id="MobiDB-lite"/>
    </source>
</evidence>
<keyword evidence="8" id="KW-1185">Reference proteome</keyword>
<dbReference type="SUPFAM" id="SSF55594">
    <property type="entry name" value="HPr-like"/>
    <property type="match status" value="1"/>
</dbReference>
<feature type="domain" description="PTS EIIA type-4" evidence="5">
    <location>
        <begin position="4"/>
        <end position="145"/>
    </location>
</feature>
<feature type="domain" description="HPr" evidence="6">
    <location>
        <begin position="177"/>
        <end position="260"/>
    </location>
</feature>
<dbReference type="Pfam" id="PF00381">
    <property type="entry name" value="PTS-HPr"/>
    <property type="match status" value="1"/>
</dbReference>
<feature type="region of interest" description="Disordered" evidence="4">
    <location>
        <begin position="147"/>
        <end position="177"/>
    </location>
</feature>
<evidence type="ECO:0000313" key="8">
    <source>
        <dbReference type="Proteomes" id="UP001165405"/>
    </source>
</evidence>
<dbReference type="GO" id="GO:0047324">
    <property type="term" value="F:phosphoenolpyruvate-glycerone phosphotransferase activity"/>
    <property type="evidence" value="ECO:0007669"/>
    <property type="project" value="InterPro"/>
</dbReference>
<dbReference type="NCBIfam" id="TIGR01003">
    <property type="entry name" value="PTS_HPr_family"/>
    <property type="match status" value="1"/>
</dbReference>
<dbReference type="GO" id="GO:0019563">
    <property type="term" value="P:glycerol catabolic process"/>
    <property type="evidence" value="ECO:0007669"/>
    <property type="project" value="InterPro"/>
</dbReference>
<accession>A0AA41QHH2</accession>
<dbReference type="Gene3D" id="3.40.50.510">
    <property type="entry name" value="Phosphotransferase system, mannose-type IIA component"/>
    <property type="match status" value="1"/>
</dbReference>
<protein>
    <recommendedName>
        <fullName evidence="2">Phosphocarrier protein HPr</fullName>
    </recommendedName>
</protein>
<dbReference type="InterPro" id="IPR000032">
    <property type="entry name" value="HPr-like"/>
</dbReference>
<dbReference type="InterPro" id="IPR004701">
    <property type="entry name" value="PTS_EIIA_man-typ"/>
</dbReference>
<dbReference type="AlphaFoldDB" id="A0AA41QHH2"/>
<dbReference type="EMBL" id="JAKGSG010000050">
    <property type="protein sequence ID" value="MCF4122885.1"/>
    <property type="molecule type" value="Genomic_DNA"/>
</dbReference>
<evidence type="ECO:0000256" key="1">
    <source>
        <dbReference type="ARBA" id="ARBA00003681"/>
    </source>
</evidence>
<dbReference type="InterPro" id="IPR036662">
    <property type="entry name" value="PTS_EIIA_man-typ_sf"/>
</dbReference>
<dbReference type="Pfam" id="PF03610">
    <property type="entry name" value="EIIA-man"/>
    <property type="match status" value="1"/>
</dbReference>
<evidence type="ECO:0000259" key="6">
    <source>
        <dbReference type="PROSITE" id="PS51350"/>
    </source>
</evidence>
<comment type="caution">
    <text evidence="7">The sequence shown here is derived from an EMBL/GenBank/DDBJ whole genome shotgun (WGS) entry which is preliminary data.</text>
</comment>
<dbReference type="InterPro" id="IPR039643">
    <property type="entry name" value="DhaM"/>
</dbReference>
<dbReference type="CDD" id="cd00367">
    <property type="entry name" value="PTS-HPr_like"/>
    <property type="match status" value="1"/>
</dbReference>
<evidence type="ECO:0000256" key="2">
    <source>
        <dbReference type="ARBA" id="ARBA00020422"/>
    </source>
</evidence>
<sequence length="260" mass="25212">MSAPVALVLVSHSTYLARGVAELAAQMAPDVVIRTAAGGPDGGLGTSFDTVQAAITAALDTVGATVPDDGGSPRARGGVVVLADLGSSVLTVETVLELDESLAGSVVLARGPFVEGAVAAAVTAHGGATLDEVVASALDAAHSFSPAGTPGGAGGPAWAGGAGGEADAGGERPASDTVTGRVTVRNPLGLHARPAALVSRKVAELGAKVRVDGVDASSVLQLMALGAIEGRELTVEAEGLGAAEAVRVVVGMIEGGFGEI</sequence>
<keyword evidence="3" id="KW-0808">Transferase</keyword>
<dbReference type="PANTHER" id="PTHR38594:SF1">
    <property type="entry name" value="PEP-DEPENDENT DIHYDROXYACETONE KINASE, PHOSPHORYL DONOR SUBUNIT DHAM"/>
    <property type="match status" value="1"/>
</dbReference>
<dbReference type="InterPro" id="IPR001020">
    <property type="entry name" value="PTS_HPr_His_P_site"/>
</dbReference>
<dbReference type="PROSITE" id="PS00369">
    <property type="entry name" value="PTS_HPR_HIS"/>
    <property type="match status" value="1"/>
</dbReference>
<dbReference type="InterPro" id="IPR035895">
    <property type="entry name" value="HPr-like_sf"/>
</dbReference>
<gene>
    <name evidence="7" type="ORF">L1785_18055</name>
</gene>
<comment type="function">
    <text evidence="1">General (non sugar-specific) component of the phosphoenolpyruvate-dependent sugar phosphotransferase system (sugar PTS). This major carbohydrate active-transport system catalyzes the phosphorylation of incoming sugar substrates concomitantly with their translocation across the cell membrane. The phosphoryl group from phosphoenolpyruvate (PEP) is transferred to the phosphoryl carrier protein HPr by enzyme I. Phospho-HPr then transfers it to the PTS EIIA domain.</text>
</comment>
<dbReference type="SUPFAM" id="SSF53062">
    <property type="entry name" value="PTS system fructose IIA component-like"/>
    <property type="match status" value="1"/>
</dbReference>
<dbReference type="GO" id="GO:0009401">
    <property type="term" value="P:phosphoenolpyruvate-dependent sugar phosphotransferase system"/>
    <property type="evidence" value="ECO:0007669"/>
    <property type="project" value="InterPro"/>
</dbReference>
<feature type="compositionally biased region" description="Gly residues" evidence="4">
    <location>
        <begin position="149"/>
        <end position="167"/>
    </location>
</feature>
<evidence type="ECO:0000259" key="5">
    <source>
        <dbReference type="PROSITE" id="PS51096"/>
    </source>
</evidence>
<dbReference type="PANTHER" id="PTHR38594">
    <property type="entry name" value="PEP-DEPENDENT DIHYDROXYACETONE KINASE, PHOSPHORYL DONOR SUBUNIT DHAM"/>
    <property type="match status" value="1"/>
</dbReference>
<organism evidence="7 8">
    <name type="scientific">Antribacter soli</name>
    <dbReference type="NCBI Taxonomy" id="2910976"/>
    <lineage>
        <taxon>Bacteria</taxon>
        <taxon>Bacillati</taxon>
        <taxon>Actinomycetota</taxon>
        <taxon>Actinomycetes</taxon>
        <taxon>Micrococcales</taxon>
        <taxon>Promicromonosporaceae</taxon>
        <taxon>Antribacter</taxon>
    </lineage>
</organism>
<dbReference type="PROSITE" id="PS51096">
    <property type="entry name" value="PTS_EIIA_TYPE_4"/>
    <property type="match status" value="1"/>
</dbReference>
<dbReference type="Gene3D" id="3.30.1340.10">
    <property type="entry name" value="HPr-like"/>
    <property type="match status" value="1"/>
</dbReference>
<name>A0AA41QHH2_9MICO</name>
<evidence type="ECO:0000256" key="3">
    <source>
        <dbReference type="ARBA" id="ARBA00022679"/>
    </source>
</evidence>
<dbReference type="RefSeq" id="WP_236090677.1">
    <property type="nucleotide sequence ID" value="NZ_JAKGSG010000050.1"/>
</dbReference>
<dbReference type="GO" id="GO:0016020">
    <property type="term" value="C:membrane"/>
    <property type="evidence" value="ECO:0007669"/>
    <property type="project" value="InterPro"/>
</dbReference>
<proteinExistence type="predicted"/>
<dbReference type="PRINTS" id="PR00107">
    <property type="entry name" value="PHOSPHOCPHPR"/>
</dbReference>
<reference evidence="7" key="1">
    <citation type="submission" date="2022-01" db="EMBL/GenBank/DDBJ databases">
        <title>Antribacter sp. nov., isolated from Guizhou of China.</title>
        <authorList>
            <person name="Chengliang C."/>
            <person name="Ya Z."/>
        </authorList>
    </citation>
    <scope>NUCLEOTIDE SEQUENCE</scope>
    <source>
        <strain evidence="7">KLBMP 9083</strain>
    </source>
</reference>
<dbReference type="Proteomes" id="UP001165405">
    <property type="component" value="Unassembled WGS sequence"/>
</dbReference>
<evidence type="ECO:0000313" key="7">
    <source>
        <dbReference type="EMBL" id="MCF4122885.1"/>
    </source>
</evidence>
<dbReference type="PROSITE" id="PS51350">
    <property type="entry name" value="PTS_HPR_DOM"/>
    <property type="match status" value="1"/>
</dbReference>